<keyword evidence="5" id="KW-0067">ATP-binding</keyword>
<dbReference type="KEGG" id="vg:65102122"/>
<keyword evidence="2" id="KW-0808">Transferase</keyword>
<evidence type="ECO:0000256" key="4">
    <source>
        <dbReference type="ARBA" id="ARBA00022777"/>
    </source>
</evidence>
<dbReference type="InterPro" id="IPR008271">
    <property type="entry name" value="Ser/Thr_kinase_AS"/>
</dbReference>
<dbReference type="PROSITE" id="PS50011">
    <property type="entry name" value="PROTEIN_KINASE_DOM"/>
    <property type="match status" value="1"/>
</dbReference>
<evidence type="ECO:0000313" key="7">
    <source>
        <dbReference type="EMBL" id="AXS67669.1"/>
    </source>
</evidence>
<evidence type="ECO:0000256" key="2">
    <source>
        <dbReference type="ARBA" id="ARBA00022679"/>
    </source>
</evidence>
<protein>
    <submittedName>
        <fullName evidence="7">Protein kinase 1</fullName>
    </submittedName>
</protein>
<dbReference type="PANTHER" id="PTHR24351">
    <property type="entry name" value="RIBOSOMAL PROTEIN S6 KINASE"/>
    <property type="match status" value="1"/>
</dbReference>
<keyword evidence="1" id="KW-0723">Serine/threonine-protein kinase</keyword>
<dbReference type="RefSeq" id="YP_010086877.1">
    <property type="nucleotide sequence ID" value="NC_055500.1"/>
</dbReference>
<sequence>MSVRSSLFSNMDIVVDDLDEFKQNLTLEKNIKLINGKFGKVSVWRHEPTKKLFLLKQITHGYNEIEPMIHYLMKKNKYFLNLYYSVNSPTTNILIMDYIADGDLFDLLRRESRLPEPEVRSIILQLVDALQALHKNFIIHNDVKLENVLYHRKRQIYLCDYGLCRIVGVKSCQDGTLDYFSPEKIMGRNYDFGFDWWSVGVLTYELITGTHPYKFDPDEDLTTNVLQRRQQRKLEFKPSVSIAAQSFIEKLLFYNINYRLTSGDEIKLNKFLQ</sequence>
<evidence type="ECO:0000259" key="6">
    <source>
        <dbReference type="PROSITE" id="PS50011"/>
    </source>
</evidence>
<dbReference type="Proteomes" id="UP000500845">
    <property type="component" value="Segment"/>
</dbReference>
<keyword evidence="3" id="KW-0547">Nucleotide-binding</keyword>
<dbReference type="GO" id="GO:0004674">
    <property type="term" value="F:protein serine/threonine kinase activity"/>
    <property type="evidence" value="ECO:0007669"/>
    <property type="project" value="UniProtKB-KW"/>
</dbReference>
<dbReference type="EMBL" id="MH394321">
    <property type="protein sequence ID" value="AXS67669.1"/>
    <property type="molecule type" value="Genomic_DNA"/>
</dbReference>
<organism evidence="7 8">
    <name type="scientific">Cryptophlebia peltastica nucleopolyhedrovirus</name>
    <dbReference type="NCBI Taxonomy" id="2304025"/>
    <lineage>
        <taxon>Viruses</taxon>
        <taxon>Viruses incertae sedis</taxon>
        <taxon>Naldaviricetes</taxon>
        <taxon>Lefavirales</taxon>
        <taxon>Baculoviridae</taxon>
        <taxon>Alphabaculovirus</taxon>
        <taxon>Alphabaculovirus crypeltasticae</taxon>
    </lineage>
</organism>
<dbReference type="InterPro" id="IPR011009">
    <property type="entry name" value="Kinase-like_dom_sf"/>
</dbReference>
<dbReference type="PROSITE" id="PS00108">
    <property type="entry name" value="PROTEIN_KINASE_ST"/>
    <property type="match status" value="1"/>
</dbReference>
<dbReference type="Pfam" id="PF00069">
    <property type="entry name" value="Pkinase"/>
    <property type="match status" value="1"/>
</dbReference>
<evidence type="ECO:0000256" key="1">
    <source>
        <dbReference type="ARBA" id="ARBA00022527"/>
    </source>
</evidence>
<keyword evidence="8" id="KW-1185">Reference proteome</keyword>
<dbReference type="GO" id="GO:0005524">
    <property type="term" value="F:ATP binding"/>
    <property type="evidence" value="ECO:0007669"/>
    <property type="project" value="UniProtKB-KW"/>
</dbReference>
<evidence type="ECO:0000256" key="5">
    <source>
        <dbReference type="ARBA" id="ARBA00022840"/>
    </source>
</evidence>
<dbReference type="GeneID" id="65102122"/>
<dbReference type="InterPro" id="IPR000719">
    <property type="entry name" value="Prot_kinase_dom"/>
</dbReference>
<evidence type="ECO:0000313" key="8">
    <source>
        <dbReference type="Proteomes" id="UP000500845"/>
    </source>
</evidence>
<dbReference type="SUPFAM" id="SSF56112">
    <property type="entry name" value="Protein kinase-like (PK-like)"/>
    <property type="match status" value="1"/>
</dbReference>
<keyword evidence="4 7" id="KW-0418">Kinase</keyword>
<accession>A0A346RNM2</accession>
<feature type="domain" description="Protein kinase" evidence="6">
    <location>
        <begin position="27"/>
        <end position="272"/>
    </location>
</feature>
<dbReference type="Gene3D" id="1.10.510.10">
    <property type="entry name" value="Transferase(Phosphotransferase) domain 1"/>
    <property type="match status" value="1"/>
</dbReference>
<evidence type="ECO:0000256" key="3">
    <source>
        <dbReference type="ARBA" id="ARBA00022741"/>
    </source>
</evidence>
<reference evidence="7 8" key="1">
    <citation type="journal article" date="2018" name="J. Invertebr. Pathol.">
        <title>Morphological, genetic and biological characterisation of a novel alphabaculovirus isolated from Cryptophlebia peltastica (Lepidoptera: Tortricidae).</title>
        <authorList>
            <person name="Marsberg T."/>
            <person name="Jukes M.D."/>
            <person name="Krejmer-Rabalska M."/>
            <person name="Rabalski L."/>
            <person name="Knox C.M."/>
            <person name="Moore S.D."/>
            <person name="Hill M.P."/>
            <person name="Szewczyk B."/>
        </authorList>
    </citation>
    <scope>NUCLEOTIDE SEQUENCE [LARGE SCALE GENOMIC DNA]</scope>
    <source>
        <strain evidence="7">SA</strain>
    </source>
</reference>
<proteinExistence type="predicted"/>
<name>A0A346RNM2_9ABAC</name>
<dbReference type="SMART" id="SM00220">
    <property type="entry name" value="S_TKc"/>
    <property type="match status" value="1"/>
</dbReference>